<dbReference type="InterPro" id="IPR018960">
    <property type="entry name" value="DUF1990"/>
</dbReference>
<name>A0A3G8JRJ3_9ACTN</name>
<dbReference type="EMBL" id="CP033972">
    <property type="protein sequence ID" value="AZG47149.1"/>
    <property type="molecule type" value="Genomic_DNA"/>
</dbReference>
<accession>A0A3G8JRJ3</accession>
<gene>
    <name evidence="2" type="ORF">D7316_03757</name>
</gene>
<feature type="domain" description="DUF1990" evidence="1">
    <location>
        <begin position="28"/>
        <end position="96"/>
    </location>
</feature>
<dbReference type="AlphaFoldDB" id="A0A3G8JRJ3"/>
<sequence>MGLNRDMGRRWRPLDGDTAARLRAAPFTYPEVGGTGGELPPGYHQLSQTVRLGAGGPCFDRARESVLTWRVQLGAGVGVSSSGPSVMATAGLSLLGAGRVAAEPQLPRVIQYSENIGTVGDHDFCRGSLNLGTVAPKGKRGVVRLTVTSFGFTGNGPGWKRDPNCRFRLNYAVISAAVGYRWISVPVSFRARPGQKFVREVYTGSGLVDLTVGTAPLHDGKGAPQSFASSIYTIVP</sequence>
<organism evidence="2 3">
    <name type="scientific">Gordonia insulae</name>
    <dbReference type="NCBI Taxonomy" id="2420509"/>
    <lineage>
        <taxon>Bacteria</taxon>
        <taxon>Bacillati</taxon>
        <taxon>Actinomycetota</taxon>
        <taxon>Actinomycetes</taxon>
        <taxon>Mycobacteriales</taxon>
        <taxon>Gordoniaceae</taxon>
        <taxon>Gordonia</taxon>
    </lineage>
</organism>
<protein>
    <recommendedName>
        <fullName evidence="1">DUF1990 domain-containing protein</fullName>
    </recommendedName>
</protein>
<evidence type="ECO:0000259" key="1">
    <source>
        <dbReference type="Pfam" id="PF09348"/>
    </source>
</evidence>
<reference evidence="2 3" key="1">
    <citation type="submission" date="2018-11" db="EMBL/GenBank/DDBJ databases">
        <title>Gordonia insulae sp. nov., isolated from an island soil.</title>
        <authorList>
            <person name="Kim Y.S."/>
            <person name="Kim S.B."/>
        </authorList>
    </citation>
    <scope>NUCLEOTIDE SEQUENCE [LARGE SCALE GENOMIC DNA]</scope>
    <source>
        <strain evidence="2 3">MMS17-SY073</strain>
    </source>
</reference>
<dbReference type="OrthoDB" id="4378933at2"/>
<evidence type="ECO:0000313" key="2">
    <source>
        <dbReference type="EMBL" id="AZG47149.1"/>
    </source>
</evidence>
<dbReference type="Proteomes" id="UP000271469">
    <property type="component" value="Chromosome"/>
</dbReference>
<keyword evidence="3" id="KW-1185">Reference proteome</keyword>
<dbReference type="Pfam" id="PF09348">
    <property type="entry name" value="DUF1990"/>
    <property type="match status" value="1"/>
</dbReference>
<evidence type="ECO:0000313" key="3">
    <source>
        <dbReference type="Proteomes" id="UP000271469"/>
    </source>
</evidence>
<dbReference type="KEGG" id="gom:D7316_03757"/>
<proteinExistence type="predicted"/>